<comment type="caution">
    <text evidence="2">The sequence shown here is derived from an EMBL/GenBank/DDBJ whole genome shotgun (WGS) entry which is preliminary data.</text>
</comment>
<dbReference type="PANTHER" id="PTHR43058">
    <property type="entry name" value="SLR0655 PROTEIN"/>
    <property type="match status" value="1"/>
</dbReference>
<protein>
    <recommendedName>
        <fullName evidence="1">DUF427 domain-containing protein</fullName>
    </recommendedName>
</protein>
<feature type="domain" description="DUF427" evidence="1">
    <location>
        <begin position="31"/>
        <end position="122"/>
    </location>
</feature>
<reference evidence="2" key="1">
    <citation type="journal article" date="2015" name="Nature">
        <title>Complex archaea that bridge the gap between prokaryotes and eukaryotes.</title>
        <authorList>
            <person name="Spang A."/>
            <person name="Saw J.H."/>
            <person name="Jorgensen S.L."/>
            <person name="Zaremba-Niedzwiedzka K."/>
            <person name="Martijn J."/>
            <person name="Lind A.E."/>
            <person name="van Eijk R."/>
            <person name="Schleper C."/>
            <person name="Guy L."/>
            <person name="Ettema T.J."/>
        </authorList>
    </citation>
    <scope>NUCLEOTIDE SEQUENCE</scope>
</reference>
<name>A0A0F9JW04_9ZZZZ</name>
<evidence type="ECO:0000313" key="2">
    <source>
        <dbReference type="EMBL" id="KKM14053.1"/>
    </source>
</evidence>
<accession>A0A0F9JW04</accession>
<dbReference type="EMBL" id="LAZR01015237">
    <property type="protein sequence ID" value="KKM14053.1"/>
    <property type="molecule type" value="Genomic_DNA"/>
</dbReference>
<dbReference type="InterPro" id="IPR007361">
    <property type="entry name" value="DUF427"/>
</dbReference>
<organism evidence="2">
    <name type="scientific">marine sediment metagenome</name>
    <dbReference type="NCBI Taxonomy" id="412755"/>
    <lineage>
        <taxon>unclassified sequences</taxon>
        <taxon>metagenomes</taxon>
        <taxon>ecological metagenomes</taxon>
    </lineage>
</organism>
<proteinExistence type="predicted"/>
<dbReference type="AlphaFoldDB" id="A0A0F9JW04"/>
<dbReference type="PANTHER" id="PTHR43058:SF1">
    <property type="entry name" value="DUF427 DOMAIN-CONTAINING PROTEIN"/>
    <property type="match status" value="1"/>
</dbReference>
<sequence>MECWFFKKDSRQPPGCSCNTPPRLRSVYGYVELIFNGVVIADSVETKMVLEACRTPVMYFPREDVKLEYLTPSYLTAECKWMGRAQFVMAEIADRRIENVGWYYPEPEPLYTELKNHIAFYTYLMDACYFDWKRVNYNQDKFSSEGVGRADTGEQGLLVQAIQ</sequence>
<dbReference type="InterPro" id="IPR038694">
    <property type="entry name" value="DUF427_sf"/>
</dbReference>
<evidence type="ECO:0000259" key="1">
    <source>
        <dbReference type="Pfam" id="PF04248"/>
    </source>
</evidence>
<dbReference type="Gene3D" id="2.170.150.40">
    <property type="entry name" value="Domain of unknown function (DUF427)"/>
    <property type="match status" value="1"/>
</dbReference>
<dbReference type="Pfam" id="PF04248">
    <property type="entry name" value="NTP_transf_9"/>
    <property type="match status" value="1"/>
</dbReference>
<gene>
    <name evidence="2" type="ORF">LCGC14_1710030</name>
</gene>